<organism evidence="2">
    <name type="scientific">marine sediment metagenome</name>
    <dbReference type="NCBI Taxonomy" id="412755"/>
    <lineage>
        <taxon>unclassified sequences</taxon>
        <taxon>metagenomes</taxon>
        <taxon>ecological metagenomes</taxon>
    </lineage>
</organism>
<proteinExistence type="predicted"/>
<dbReference type="Pfam" id="PF13649">
    <property type="entry name" value="Methyltransf_25"/>
    <property type="match status" value="1"/>
</dbReference>
<dbReference type="InterPro" id="IPR029063">
    <property type="entry name" value="SAM-dependent_MTases_sf"/>
</dbReference>
<feature type="domain" description="Methyltransferase" evidence="1">
    <location>
        <begin position="52"/>
        <end position="114"/>
    </location>
</feature>
<accession>X0UJD9</accession>
<sequence>MDNNPPAEAPKLYSELAEWFHLLTAPDDYAEEAEFYRQVIGTTSEQKPQTMLELGSGGGNNASHLKHHFQITLVDLSDPMLEISRKLNPECEHIQGDMRTVRLDRLFDVVFIHDAIV</sequence>
<feature type="non-terminal residue" evidence="2">
    <location>
        <position position="117"/>
    </location>
</feature>
<dbReference type="AlphaFoldDB" id="X0UJD9"/>
<evidence type="ECO:0000259" key="1">
    <source>
        <dbReference type="Pfam" id="PF13649"/>
    </source>
</evidence>
<dbReference type="CDD" id="cd02440">
    <property type="entry name" value="AdoMet_MTases"/>
    <property type="match status" value="1"/>
</dbReference>
<evidence type="ECO:0000313" key="2">
    <source>
        <dbReference type="EMBL" id="GAG05735.1"/>
    </source>
</evidence>
<dbReference type="SUPFAM" id="SSF53335">
    <property type="entry name" value="S-adenosyl-L-methionine-dependent methyltransferases"/>
    <property type="match status" value="1"/>
</dbReference>
<reference evidence="2" key="1">
    <citation type="journal article" date="2014" name="Front. Microbiol.">
        <title>High frequency of phylogenetically diverse reductive dehalogenase-homologous genes in deep subseafloor sedimentary metagenomes.</title>
        <authorList>
            <person name="Kawai M."/>
            <person name="Futagami T."/>
            <person name="Toyoda A."/>
            <person name="Takaki Y."/>
            <person name="Nishi S."/>
            <person name="Hori S."/>
            <person name="Arai W."/>
            <person name="Tsubouchi T."/>
            <person name="Morono Y."/>
            <person name="Uchiyama I."/>
            <person name="Ito T."/>
            <person name="Fujiyama A."/>
            <person name="Inagaki F."/>
            <person name="Takami H."/>
        </authorList>
    </citation>
    <scope>NUCLEOTIDE SEQUENCE</scope>
    <source>
        <strain evidence="2">Expedition CK06-06</strain>
    </source>
</reference>
<protein>
    <recommendedName>
        <fullName evidence="1">Methyltransferase domain-containing protein</fullName>
    </recommendedName>
</protein>
<dbReference type="EMBL" id="BARS01021625">
    <property type="protein sequence ID" value="GAG05735.1"/>
    <property type="molecule type" value="Genomic_DNA"/>
</dbReference>
<gene>
    <name evidence="2" type="ORF">S01H1_34697</name>
</gene>
<comment type="caution">
    <text evidence="2">The sequence shown here is derived from an EMBL/GenBank/DDBJ whole genome shotgun (WGS) entry which is preliminary data.</text>
</comment>
<dbReference type="InterPro" id="IPR041698">
    <property type="entry name" value="Methyltransf_25"/>
</dbReference>
<dbReference type="Gene3D" id="3.40.50.150">
    <property type="entry name" value="Vaccinia Virus protein VP39"/>
    <property type="match status" value="1"/>
</dbReference>
<name>X0UJD9_9ZZZZ</name>